<evidence type="ECO:0000313" key="10">
    <source>
        <dbReference type="Proteomes" id="UP000266743"/>
    </source>
</evidence>
<keyword evidence="5" id="KW-0472">Membrane</keyword>
<feature type="signal peptide" evidence="8">
    <location>
        <begin position="1"/>
        <end position="28"/>
    </location>
</feature>
<gene>
    <name evidence="9" type="ORF">DPX39_000007400</name>
</gene>
<keyword evidence="7" id="KW-0449">Lipoprotein</keyword>
<keyword evidence="6" id="KW-0325">Glycoprotein</keyword>
<keyword evidence="8" id="KW-0732">Signal</keyword>
<organism evidence="9 10">
    <name type="scientific">Trypanosoma brucei equiperdum</name>
    <dbReference type="NCBI Taxonomy" id="630700"/>
    <lineage>
        <taxon>Eukaryota</taxon>
        <taxon>Discoba</taxon>
        <taxon>Euglenozoa</taxon>
        <taxon>Kinetoplastea</taxon>
        <taxon>Metakinetoplastina</taxon>
        <taxon>Trypanosomatida</taxon>
        <taxon>Trypanosomatidae</taxon>
        <taxon>Trypanosoma</taxon>
    </lineage>
</organism>
<comment type="caution">
    <text evidence="9">The sequence shown here is derived from an EMBL/GenBank/DDBJ whole genome shotgun (WGS) entry which is preliminary data.</text>
</comment>
<dbReference type="InterPro" id="IPR027446">
    <property type="entry name" value="VSG_C_dom_sf"/>
</dbReference>
<proteinExistence type="predicted"/>
<dbReference type="Proteomes" id="UP000266743">
    <property type="component" value="Unassembled WGS sequence"/>
</dbReference>
<evidence type="ECO:0000256" key="1">
    <source>
        <dbReference type="ARBA" id="ARBA00002523"/>
    </source>
</evidence>
<evidence type="ECO:0008006" key="11">
    <source>
        <dbReference type="Google" id="ProtNLM"/>
    </source>
</evidence>
<dbReference type="AlphaFoldDB" id="A0A3L6KTW5"/>
<sequence>MHRRPLNYAIQTLAVLFAVVMRASQADSQTGDAEHDKVKTACQEAAAAAGLSQRYNELAQETGKKADELLITSAMWRHKAAETTDAAKASTLTALSEVASSIALQALNKHNERAAKLSEASSRLATRAGFLYGLHYALKPTFDTQASPFKATSANLEIRSAAGTSLTNICGKAERQAVGEDINPSAAGTAAWRKLQYSTDKEIVKLVPAQKVTLTFSSGGCNTAGNYARTVNSCDTTINSATKPEIGTIGAATPALESIYEEDTPAKGCKHKTINDDDDDADMKKLLKAICEAQQAAAITVPSIDDLTLENLSSNPAVILAVRNGAPQFHNLHDSSENQATDKIKNYIKETVGTTPEKFTELFVENTKDEDVSYRGPKETTKVKRQALAKQQEAGAAIVYFQDKRAVKPQAEKAKESSTAKKCKADTDENICTEDKDCAYKDGKCKLKEGVEAEGTGGKDGKTTNTTASNSFVIKEAPLWLVNFTSRTTLLRIIGKEFLLIL</sequence>
<evidence type="ECO:0000256" key="5">
    <source>
        <dbReference type="ARBA" id="ARBA00023136"/>
    </source>
</evidence>
<dbReference type="SUPFAM" id="SSF118251">
    <property type="entry name" value="Variant surface glycoprotein MITAT 1.2, VSG 221, C-terminal domain"/>
    <property type="match status" value="1"/>
</dbReference>
<name>A0A3L6KTW5_9TRYP</name>
<evidence type="ECO:0000256" key="6">
    <source>
        <dbReference type="ARBA" id="ARBA00023180"/>
    </source>
</evidence>
<evidence type="ECO:0000256" key="7">
    <source>
        <dbReference type="ARBA" id="ARBA00023288"/>
    </source>
</evidence>
<comment type="subcellular location">
    <subcellularLocation>
        <location evidence="2">Cell membrane</location>
        <topology evidence="2">Lipid-anchor</topology>
        <topology evidence="2">GPI-anchor</topology>
    </subcellularLocation>
</comment>
<keyword evidence="4" id="KW-0336">GPI-anchor</keyword>
<keyword evidence="3" id="KW-1003">Cell membrane</keyword>
<feature type="chain" id="PRO_5018260208" description="Variant surface glycoprotein" evidence="8">
    <location>
        <begin position="29"/>
        <end position="502"/>
    </location>
</feature>
<dbReference type="GO" id="GO:0005886">
    <property type="term" value="C:plasma membrane"/>
    <property type="evidence" value="ECO:0007669"/>
    <property type="project" value="UniProtKB-SubCell"/>
</dbReference>
<evidence type="ECO:0000256" key="3">
    <source>
        <dbReference type="ARBA" id="ARBA00022475"/>
    </source>
</evidence>
<evidence type="ECO:0000256" key="4">
    <source>
        <dbReference type="ARBA" id="ARBA00022622"/>
    </source>
</evidence>
<dbReference type="SUPFAM" id="SSF58087">
    <property type="entry name" value="Variant surface glycoprotein (N-terminal domain)"/>
    <property type="match status" value="1"/>
</dbReference>
<evidence type="ECO:0000313" key="9">
    <source>
        <dbReference type="EMBL" id="RHW67348.1"/>
    </source>
</evidence>
<comment type="function">
    <text evidence="1">VSG forms a coat on the surface of the parasite. The trypanosome evades the immune response of the host by expressing a series of antigenically distinct VSGs from an estimated 1000 VSG genes.</text>
</comment>
<reference evidence="9 10" key="1">
    <citation type="submission" date="2018-09" db="EMBL/GenBank/DDBJ databases">
        <title>whole genome sequence of T. equiperdum IVM-t1 strain.</title>
        <authorList>
            <person name="Suganuma K."/>
        </authorList>
    </citation>
    <scope>NUCLEOTIDE SEQUENCE [LARGE SCALE GENOMIC DNA]</scope>
    <source>
        <strain evidence="9 10">IVM-t1</strain>
    </source>
</reference>
<accession>A0A3L6KTW5</accession>
<dbReference type="GO" id="GO:0098552">
    <property type="term" value="C:side of membrane"/>
    <property type="evidence" value="ECO:0007669"/>
    <property type="project" value="UniProtKB-KW"/>
</dbReference>
<evidence type="ECO:0000256" key="8">
    <source>
        <dbReference type="SAM" id="SignalP"/>
    </source>
</evidence>
<protein>
    <recommendedName>
        <fullName evidence="11">Variant surface glycoprotein</fullName>
    </recommendedName>
</protein>
<evidence type="ECO:0000256" key="2">
    <source>
        <dbReference type="ARBA" id="ARBA00004609"/>
    </source>
</evidence>
<dbReference type="EMBL" id="QSBY01000013">
    <property type="protein sequence ID" value="RHW67348.1"/>
    <property type="molecule type" value="Genomic_DNA"/>
</dbReference>